<dbReference type="InterPro" id="IPR004089">
    <property type="entry name" value="MCPsignal_dom"/>
</dbReference>
<dbReference type="PROSITE" id="PS50885">
    <property type="entry name" value="HAMP"/>
    <property type="match status" value="1"/>
</dbReference>
<feature type="transmembrane region" description="Helical" evidence="10">
    <location>
        <begin position="308"/>
        <end position="327"/>
    </location>
</feature>
<evidence type="ECO:0000256" key="6">
    <source>
        <dbReference type="ARBA" id="ARBA00023136"/>
    </source>
</evidence>
<keyword evidence="7 9" id="KW-0807">Transducer</keyword>
<reference evidence="13 14" key="1">
    <citation type="submission" date="2020-08" db="EMBL/GenBank/DDBJ databases">
        <title>Oceanospirillum sp. nov. isolated from marine sediment.</title>
        <authorList>
            <person name="Ji X."/>
        </authorList>
    </citation>
    <scope>NUCLEOTIDE SEQUENCE [LARGE SCALE GENOMIC DNA]</scope>
    <source>
        <strain evidence="13 14">D5</strain>
    </source>
</reference>
<keyword evidence="6 10" id="KW-0472">Membrane</keyword>
<proteinExistence type="inferred from homology"/>
<dbReference type="PANTHER" id="PTHR32089">
    <property type="entry name" value="METHYL-ACCEPTING CHEMOTAXIS PROTEIN MCPB"/>
    <property type="match status" value="1"/>
</dbReference>
<evidence type="ECO:0000256" key="5">
    <source>
        <dbReference type="ARBA" id="ARBA00022989"/>
    </source>
</evidence>
<dbReference type="Proteomes" id="UP000565262">
    <property type="component" value="Unassembled WGS sequence"/>
</dbReference>
<gene>
    <name evidence="13" type="ORF">H4O21_06435</name>
</gene>
<feature type="transmembrane region" description="Helical" evidence="10">
    <location>
        <begin position="7"/>
        <end position="30"/>
    </location>
</feature>
<dbReference type="SMART" id="SM00283">
    <property type="entry name" value="MA"/>
    <property type="match status" value="1"/>
</dbReference>
<protein>
    <submittedName>
        <fullName evidence="13">Methyl-accepting chemotaxis protein</fullName>
    </submittedName>
</protein>
<accession>A0A839IP01</accession>
<feature type="domain" description="Methyl-accepting transducer" evidence="11">
    <location>
        <begin position="386"/>
        <end position="622"/>
    </location>
</feature>
<dbReference type="Pfam" id="PF02743">
    <property type="entry name" value="dCache_1"/>
    <property type="match status" value="1"/>
</dbReference>
<dbReference type="Gene3D" id="1.10.287.950">
    <property type="entry name" value="Methyl-accepting chemotaxis protein"/>
    <property type="match status" value="1"/>
</dbReference>
<evidence type="ECO:0000256" key="3">
    <source>
        <dbReference type="ARBA" id="ARBA00022500"/>
    </source>
</evidence>
<evidence type="ECO:0000259" key="11">
    <source>
        <dbReference type="PROSITE" id="PS50111"/>
    </source>
</evidence>
<dbReference type="GO" id="GO:0006935">
    <property type="term" value="P:chemotaxis"/>
    <property type="evidence" value="ECO:0007669"/>
    <property type="project" value="UniProtKB-KW"/>
</dbReference>
<keyword evidence="2" id="KW-1003">Cell membrane</keyword>
<evidence type="ECO:0000313" key="13">
    <source>
        <dbReference type="EMBL" id="MBB1486242.1"/>
    </source>
</evidence>
<dbReference type="PANTHER" id="PTHR32089:SF112">
    <property type="entry name" value="LYSOZYME-LIKE PROTEIN-RELATED"/>
    <property type="match status" value="1"/>
</dbReference>
<evidence type="ECO:0000313" key="14">
    <source>
        <dbReference type="Proteomes" id="UP000565262"/>
    </source>
</evidence>
<dbReference type="SUPFAM" id="SSF58104">
    <property type="entry name" value="Methyl-accepting chemotaxis protein (MCP) signaling domain"/>
    <property type="match status" value="1"/>
</dbReference>
<dbReference type="CDD" id="cd11386">
    <property type="entry name" value="MCP_signal"/>
    <property type="match status" value="1"/>
</dbReference>
<evidence type="ECO:0000256" key="7">
    <source>
        <dbReference type="ARBA" id="ARBA00023224"/>
    </source>
</evidence>
<evidence type="ECO:0000256" key="8">
    <source>
        <dbReference type="ARBA" id="ARBA00029447"/>
    </source>
</evidence>
<dbReference type="CDD" id="cd12913">
    <property type="entry name" value="PDC1_MCP_like"/>
    <property type="match status" value="1"/>
</dbReference>
<sequence length="655" mass="70566">MTLNRKIQLLGVSLLATAFLTIYLVMTLIAHPELEQEAISSAEQTVENTRSRIETALTEAAVLTKALAVLSETLELDKAQFIKELAPIVNDYGNTLIAGGGVWPEPGKLSSGVNRDSLFWARNAQGSLDLLDDYNDPNGSGYHNEGWYTVGRNLSPGQCAWSEAYEDAVSGTPMVTCTVAIRRDGAFWGVATIDLMLAGLNSLLESQNSATGGYSLVVDQTGRIVSFPDIRPQNLNMKTLEEVVGQDRSLASLQNALNDSGQAYLPRGVVEGDRSVLVKTHLEQQNWTVAMILPESVALGVLNRVSTGLYMTLLPLMMLFACAVILLGRSLLKSIRETTQQVESLSHGQPGSKLKIVRQDEVGELRRAVNQYGDHLVGILDRIATEANSVKGGADNLHVLSDTLNNRASDQMNENMTLAAAINEMSASAAEVSNNTHTAADTAEQATNLVHQGHKVVSENGDAIRQLAEALSEASAVMDKLAADSEQVGSVLEVIKAISEQTNLLALNAAIEAARAGEQGRGFAVVADEVRSLAVKTQESADEIDGMIHQLQDAARKGVKVIDSSRSLSDASVERADQARESFEHIVRAFDNIKERTVSIAAAAEEQARVTDEISMLAERIRGISELNAQDASELRSMSSVSTELAQRLLDISKH</sequence>
<feature type="domain" description="HAMP" evidence="12">
    <location>
        <begin position="329"/>
        <end position="381"/>
    </location>
</feature>
<dbReference type="InterPro" id="IPR003660">
    <property type="entry name" value="HAMP_dom"/>
</dbReference>
<dbReference type="Gene3D" id="3.30.450.20">
    <property type="entry name" value="PAS domain"/>
    <property type="match status" value="1"/>
</dbReference>
<dbReference type="InterPro" id="IPR033479">
    <property type="entry name" value="dCache_1"/>
</dbReference>
<dbReference type="CDD" id="cd12912">
    <property type="entry name" value="PDC2_MCP_like"/>
    <property type="match status" value="1"/>
</dbReference>
<evidence type="ECO:0000259" key="12">
    <source>
        <dbReference type="PROSITE" id="PS50885"/>
    </source>
</evidence>
<comment type="similarity">
    <text evidence="8">Belongs to the methyl-accepting chemotaxis (MCP) protein family.</text>
</comment>
<comment type="caution">
    <text evidence="13">The sequence shown here is derived from an EMBL/GenBank/DDBJ whole genome shotgun (WGS) entry which is preliminary data.</text>
</comment>
<keyword evidence="4 10" id="KW-0812">Transmembrane</keyword>
<dbReference type="RefSeq" id="WP_182808027.1">
    <property type="nucleotide sequence ID" value="NZ_JACJFM010000006.1"/>
</dbReference>
<organism evidence="13 14">
    <name type="scientific">Oceanospirillum sediminis</name>
    <dbReference type="NCBI Taxonomy" id="2760088"/>
    <lineage>
        <taxon>Bacteria</taxon>
        <taxon>Pseudomonadati</taxon>
        <taxon>Pseudomonadota</taxon>
        <taxon>Gammaproteobacteria</taxon>
        <taxon>Oceanospirillales</taxon>
        <taxon>Oceanospirillaceae</taxon>
        <taxon>Oceanospirillum</taxon>
    </lineage>
</organism>
<dbReference type="Pfam" id="PF00015">
    <property type="entry name" value="MCPsignal"/>
    <property type="match status" value="1"/>
</dbReference>
<evidence type="ECO:0000256" key="10">
    <source>
        <dbReference type="SAM" id="Phobius"/>
    </source>
</evidence>
<evidence type="ECO:0000256" key="9">
    <source>
        <dbReference type="PROSITE-ProRule" id="PRU00284"/>
    </source>
</evidence>
<dbReference type="GO" id="GO:0005886">
    <property type="term" value="C:plasma membrane"/>
    <property type="evidence" value="ECO:0007669"/>
    <property type="project" value="UniProtKB-SubCell"/>
</dbReference>
<evidence type="ECO:0000256" key="2">
    <source>
        <dbReference type="ARBA" id="ARBA00022475"/>
    </source>
</evidence>
<dbReference type="PROSITE" id="PS50111">
    <property type="entry name" value="CHEMOTAXIS_TRANSDUC_2"/>
    <property type="match status" value="1"/>
</dbReference>
<keyword evidence="14" id="KW-1185">Reference proteome</keyword>
<name>A0A839IP01_9GAMM</name>
<dbReference type="CDD" id="cd06225">
    <property type="entry name" value="HAMP"/>
    <property type="match status" value="1"/>
</dbReference>
<dbReference type="GO" id="GO:0007165">
    <property type="term" value="P:signal transduction"/>
    <property type="evidence" value="ECO:0007669"/>
    <property type="project" value="UniProtKB-KW"/>
</dbReference>
<dbReference type="EMBL" id="JACJFM010000006">
    <property type="protein sequence ID" value="MBB1486242.1"/>
    <property type="molecule type" value="Genomic_DNA"/>
</dbReference>
<dbReference type="SMART" id="SM00304">
    <property type="entry name" value="HAMP"/>
    <property type="match status" value="2"/>
</dbReference>
<keyword evidence="5 10" id="KW-1133">Transmembrane helix</keyword>
<evidence type="ECO:0000256" key="4">
    <source>
        <dbReference type="ARBA" id="ARBA00022692"/>
    </source>
</evidence>
<dbReference type="FunFam" id="1.10.287.950:FF:000001">
    <property type="entry name" value="Methyl-accepting chemotaxis sensory transducer"/>
    <property type="match status" value="1"/>
</dbReference>
<dbReference type="Pfam" id="PF00672">
    <property type="entry name" value="HAMP"/>
    <property type="match status" value="1"/>
</dbReference>
<dbReference type="AlphaFoldDB" id="A0A839IP01"/>
<keyword evidence="3" id="KW-0145">Chemotaxis</keyword>
<evidence type="ECO:0000256" key="1">
    <source>
        <dbReference type="ARBA" id="ARBA00004651"/>
    </source>
</evidence>
<comment type="subcellular location">
    <subcellularLocation>
        <location evidence="1">Cell membrane</location>
        <topology evidence="1">Multi-pass membrane protein</topology>
    </subcellularLocation>
</comment>